<reference evidence="1 2" key="1">
    <citation type="journal article" date="2019" name="Nat. Ecol. Evol.">
        <title>Megaphylogeny resolves global patterns of mushroom evolution.</title>
        <authorList>
            <person name="Varga T."/>
            <person name="Krizsan K."/>
            <person name="Foldi C."/>
            <person name="Dima B."/>
            <person name="Sanchez-Garcia M."/>
            <person name="Sanchez-Ramirez S."/>
            <person name="Szollosi G.J."/>
            <person name="Szarkandi J.G."/>
            <person name="Papp V."/>
            <person name="Albert L."/>
            <person name="Andreopoulos W."/>
            <person name="Angelini C."/>
            <person name="Antonin V."/>
            <person name="Barry K.W."/>
            <person name="Bougher N.L."/>
            <person name="Buchanan P."/>
            <person name="Buyck B."/>
            <person name="Bense V."/>
            <person name="Catcheside P."/>
            <person name="Chovatia M."/>
            <person name="Cooper J."/>
            <person name="Damon W."/>
            <person name="Desjardin D."/>
            <person name="Finy P."/>
            <person name="Geml J."/>
            <person name="Haridas S."/>
            <person name="Hughes K."/>
            <person name="Justo A."/>
            <person name="Karasinski D."/>
            <person name="Kautmanova I."/>
            <person name="Kiss B."/>
            <person name="Kocsube S."/>
            <person name="Kotiranta H."/>
            <person name="LaButti K.M."/>
            <person name="Lechner B.E."/>
            <person name="Liimatainen K."/>
            <person name="Lipzen A."/>
            <person name="Lukacs Z."/>
            <person name="Mihaltcheva S."/>
            <person name="Morgado L.N."/>
            <person name="Niskanen T."/>
            <person name="Noordeloos M.E."/>
            <person name="Ohm R.A."/>
            <person name="Ortiz-Santana B."/>
            <person name="Ovrebo C."/>
            <person name="Racz N."/>
            <person name="Riley R."/>
            <person name="Savchenko A."/>
            <person name="Shiryaev A."/>
            <person name="Soop K."/>
            <person name="Spirin V."/>
            <person name="Szebenyi C."/>
            <person name="Tomsovsky M."/>
            <person name="Tulloss R.E."/>
            <person name="Uehling J."/>
            <person name="Grigoriev I.V."/>
            <person name="Vagvolgyi C."/>
            <person name="Papp T."/>
            <person name="Martin F.M."/>
            <person name="Miettinen O."/>
            <person name="Hibbett D.S."/>
            <person name="Nagy L.G."/>
        </authorList>
    </citation>
    <scope>NUCLEOTIDE SEQUENCE [LARGE SCALE GENOMIC DNA]</scope>
    <source>
        <strain evidence="1 2">HHB13444</strain>
    </source>
</reference>
<dbReference type="Proteomes" id="UP000308197">
    <property type="component" value="Unassembled WGS sequence"/>
</dbReference>
<proteinExistence type="predicted"/>
<dbReference type="InParanoid" id="A0A5C3PBS4"/>
<keyword evidence="2" id="KW-1185">Reference proteome</keyword>
<dbReference type="AlphaFoldDB" id="A0A5C3PBS4"/>
<dbReference type="EMBL" id="ML211169">
    <property type="protein sequence ID" value="TFK87096.1"/>
    <property type="molecule type" value="Genomic_DNA"/>
</dbReference>
<name>A0A5C3PBS4_9APHY</name>
<gene>
    <name evidence="1" type="ORF">K466DRAFT_127870</name>
</gene>
<accession>A0A5C3PBS4</accession>
<protein>
    <submittedName>
        <fullName evidence="1">Uncharacterized protein</fullName>
    </submittedName>
</protein>
<dbReference type="STRING" id="1314778.A0A5C3PBS4"/>
<sequence>MAFSGALTLTDLNDFITPSQACIKPVEQTNKPDPQDPGAAATQIQVDSSGLYYEVAANGTTAQPAGETKQKLATAEISLNDCLACSPMPRS</sequence>
<organism evidence="1 2">
    <name type="scientific">Polyporus arcularius HHB13444</name>
    <dbReference type="NCBI Taxonomy" id="1314778"/>
    <lineage>
        <taxon>Eukaryota</taxon>
        <taxon>Fungi</taxon>
        <taxon>Dikarya</taxon>
        <taxon>Basidiomycota</taxon>
        <taxon>Agaricomycotina</taxon>
        <taxon>Agaricomycetes</taxon>
        <taxon>Polyporales</taxon>
        <taxon>Polyporaceae</taxon>
        <taxon>Polyporus</taxon>
    </lineage>
</organism>
<evidence type="ECO:0000313" key="2">
    <source>
        <dbReference type="Proteomes" id="UP000308197"/>
    </source>
</evidence>
<evidence type="ECO:0000313" key="1">
    <source>
        <dbReference type="EMBL" id="TFK87096.1"/>
    </source>
</evidence>